<sequence>MLSIANFPAISYSSSFSMSGSSSFTPFSMSSRFPSSMYQSAEETINGMPISKWRALSDEERQAYLRQRRLEAAYKTSLCRLIRETGNCPYGSTCRFAHSEDELRPPPVPHSKYKTVLCRNYSLNGFCRYGARCQFIHRYPGFNSSVRGLPSVTPNPDAQLFSKSVM</sequence>
<dbReference type="WBParaSite" id="JU765_v2.g18003.t1">
    <property type="protein sequence ID" value="JU765_v2.g18003.t1"/>
    <property type="gene ID" value="JU765_v2.g18003"/>
</dbReference>
<dbReference type="Proteomes" id="UP000887576">
    <property type="component" value="Unplaced"/>
</dbReference>
<organism evidence="1 2">
    <name type="scientific">Panagrolaimus sp. JU765</name>
    <dbReference type="NCBI Taxonomy" id="591449"/>
    <lineage>
        <taxon>Eukaryota</taxon>
        <taxon>Metazoa</taxon>
        <taxon>Ecdysozoa</taxon>
        <taxon>Nematoda</taxon>
        <taxon>Chromadorea</taxon>
        <taxon>Rhabditida</taxon>
        <taxon>Tylenchina</taxon>
        <taxon>Panagrolaimomorpha</taxon>
        <taxon>Panagrolaimoidea</taxon>
        <taxon>Panagrolaimidae</taxon>
        <taxon>Panagrolaimus</taxon>
    </lineage>
</organism>
<protein>
    <submittedName>
        <fullName evidence="2">C3H1-type domain-containing protein</fullName>
    </submittedName>
</protein>
<name>A0AC34QNT6_9BILA</name>
<accession>A0AC34QNT6</accession>
<evidence type="ECO:0000313" key="1">
    <source>
        <dbReference type="Proteomes" id="UP000887576"/>
    </source>
</evidence>
<reference evidence="2" key="1">
    <citation type="submission" date="2022-11" db="UniProtKB">
        <authorList>
            <consortium name="WormBaseParasite"/>
        </authorList>
    </citation>
    <scope>IDENTIFICATION</scope>
</reference>
<evidence type="ECO:0000313" key="2">
    <source>
        <dbReference type="WBParaSite" id="JU765_v2.g18003.t1"/>
    </source>
</evidence>
<proteinExistence type="predicted"/>